<proteinExistence type="predicted"/>
<dbReference type="HOGENOM" id="CLU_3413159_0_0_1"/>
<sequence>MLFFDDEHRNKEVESLGVTMQLVRDGMS</sequence>
<dbReference type="InterPro" id="IPR010036">
    <property type="entry name" value="MDP_1_eu_arc"/>
</dbReference>
<organism evidence="1 2">
    <name type="scientific">Rhizoctonia solani 123E</name>
    <dbReference type="NCBI Taxonomy" id="1423351"/>
    <lineage>
        <taxon>Eukaryota</taxon>
        <taxon>Fungi</taxon>
        <taxon>Dikarya</taxon>
        <taxon>Basidiomycota</taxon>
        <taxon>Agaricomycotina</taxon>
        <taxon>Agaricomycetes</taxon>
        <taxon>Cantharellales</taxon>
        <taxon>Ceratobasidiaceae</taxon>
        <taxon>Rhizoctonia</taxon>
    </lineage>
</organism>
<dbReference type="AlphaFoldDB" id="A0A074RNA8"/>
<dbReference type="Proteomes" id="UP000027456">
    <property type="component" value="Unassembled WGS sequence"/>
</dbReference>
<dbReference type="InterPro" id="IPR023214">
    <property type="entry name" value="HAD_sf"/>
</dbReference>
<accession>A0A074RNA8</accession>
<evidence type="ECO:0000313" key="2">
    <source>
        <dbReference type="Proteomes" id="UP000027456"/>
    </source>
</evidence>
<gene>
    <name evidence="1" type="ORF">V565_180140</name>
</gene>
<reference evidence="1 2" key="1">
    <citation type="submission" date="2013-12" db="EMBL/GenBank/DDBJ databases">
        <authorList>
            <person name="Cubeta M."/>
            <person name="Pakala S."/>
            <person name="Fedorova N."/>
            <person name="Thomas E."/>
            <person name="Dean R."/>
            <person name="Jabaji S."/>
            <person name="Neate S."/>
            <person name="Toda T."/>
            <person name="Tavantzis S."/>
            <person name="Vilgalys R."/>
            <person name="Bharathan N."/>
            <person name="Pakala S."/>
            <person name="Losada L.S."/>
            <person name="Zafar N."/>
            <person name="Nierman W."/>
        </authorList>
    </citation>
    <scope>NUCLEOTIDE SEQUENCE [LARGE SCALE GENOMIC DNA]</scope>
    <source>
        <strain evidence="1 2">123E</strain>
    </source>
</reference>
<evidence type="ECO:0000313" key="1">
    <source>
        <dbReference type="EMBL" id="KEP46820.1"/>
    </source>
</evidence>
<dbReference type="Gene3D" id="3.40.50.1000">
    <property type="entry name" value="HAD superfamily/HAD-like"/>
    <property type="match status" value="1"/>
</dbReference>
<keyword evidence="2" id="KW-1185">Reference proteome</keyword>
<comment type="caution">
    <text evidence="1">The sequence shown here is derived from an EMBL/GenBank/DDBJ whole genome shotgun (WGS) entry which is preliminary data.</text>
</comment>
<dbReference type="GO" id="GO:0016791">
    <property type="term" value="F:phosphatase activity"/>
    <property type="evidence" value="ECO:0007669"/>
    <property type="project" value="InterPro"/>
</dbReference>
<protein>
    <submittedName>
        <fullName evidence="1">Acid phosphatase</fullName>
    </submittedName>
</protein>
<dbReference type="Pfam" id="PF12689">
    <property type="entry name" value="Acid_PPase"/>
    <property type="match status" value="1"/>
</dbReference>
<dbReference type="EMBL" id="AZST01000940">
    <property type="protein sequence ID" value="KEP46820.1"/>
    <property type="molecule type" value="Genomic_DNA"/>
</dbReference>
<name>A0A074RNA8_9AGAM</name>